<dbReference type="AlphaFoldDB" id="A0A345CT32"/>
<feature type="compositionally biased region" description="Basic and acidic residues" evidence="1">
    <location>
        <begin position="114"/>
        <end position="124"/>
    </location>
</feature>
<reference evidence="2 3" key="1">
    <citation type="submission" date="2016-01" db="EMBL/GenBank/DDBJ databases">
        <authorList>
            <person name="Oliw E.H."/>
        </authorList>
    </citation>
    <scope>NUCLEOTIDE SEQUENCE [LARGE SCALE GENOMIC DNA]</scope>
    <source>
        <strain evidence="2 3">MDcuke</strain>
    </source>
</reference>
<organism evidence="2 3">
    <name type="scientific">Erwinia tracheiphila</name>
    <dbReference type="NCBI Taxonomy" id="65700"/>
    <lineage>
        <taxon>Bacteria</taxon>
        <taxon>Pseudomonadati</taxon>
        <taxon>Pseudomonadota</taxon>
        <taxon>Gammaproteobacteria</taxon>
        <taxon>Enterobacterales</taxon>
        <taxon>Erwiniaceae</taxon>
        <taxon>Erwinia</taxon>
    </lineage>
</organism>
<dbReference type="EMBL" id="CP013970">
    <property type="protein sequence ID" value="AXF76599.1"/>
    <property type="molecule type" value="Genomic_DNA"/>
</dbReference>
<dbReference type="RefSeq" id="WP_233480282.1">
    <property type="nucleotide sequence ID" value="NZ_CP013970.1"/>
</dbReference>
<accession>A0A345CT32</accession>
<feature type="region of interest" description="Disordered" evidence="1">
    <location>
        <begin position="99"/>
        <end position="124"/>
    </location>
</feature>
<evidence type="ECO:0000313" key="2">
    <source>
        <dbReference type="EMBL" id="AXF76599.1"/>
    </source>
</evidence>
<evidence type="ECO:0000256" key="1">
    <source>
        <dbReference type="SAM" id="MobiDB-lite"/>
    </source>
</evidence>
<proteinExistence type="predicted"/>
<gene>
    <name evidence="2" type="ORF">AV903_12010</name>
</gene>
<evidence type="ECO:0000313" key="3">
    <source>
        <dbReference type="Proteomes" id="UP000264980"/>
    </source>
</evidence>
<dbReference type="Proteomes" id="UP000264980">
    <property type="component" value="Chromosome"/>
</dbReference>
<sequence>MQSIKRSAGHANTRSCAAAPLTPQACYVQKVPEPDHAAENLQTAQDEYDSVPEHITALQQRMDDDDYNDANTEESVKAQKATWTIYRKALRAYIAAADGTKSLPTAPRQSLKAGTKDPCRYGRV</sequence>
<protein>
    <submittedName>
        <fullName evidence="2">Uncharacterized protein</fullName>
    </submittedName>
</protein>
<name>A0A345CT32_9GAMM</name>